<evidence type="ECO:0000256" key="5">
    <source>
        <dbReference type="ARBA" id="ARBA00022777"/>
    </source>
</evidence>
<dbReference type="EMBL" id="DWYZ01000105">
    <property type="protein sequence ID" value="HJB28235.1"/>
    <property type="molecule type" value="Genomic_DNA"/>
</dbReference>
<dbReference type="SUPFAM" id="SSF56112">
    <property type="entry name" value="Protein kinase-like (PK-like)"/>
    <property type="match status" value="1"/>
</dbReference>
<evidence type="ECO:0000256" key="2">
    <source>
        <dbReference type="ARBA" id="ARBA00022527"/>
    </source>
</evidence>
<reference evidence="12" key="2">
    <citation type="submission" date="2021-04" db="EMBL/GenBank/DDBJ databases">
        <authorList>
            <person name="Gilroy R."/>
        </authorList>
    </citation>
    <scope>NUCLEOTIDE SEQUENCE</scope>
    <source>
        <strain evidence="12">ChiSjej1B19-5720</strain>
    </source>
</reference>
<evidence type="ECO:0000259" key="11">
    <source>
        <dbReference type="PROSITE" id="PS50011"/>
    </source>
</evidence>
<gene>
    <name evidence="12" type="ORF">IAA06_05525</name>
</gene>
<dbReference type="GO" id="GO:0005524">
    <property type="term" value="F:ATP binding"/>
    <property type="evidence" value="ECO:0007669"/>
    <property type="project" value="UniProtKB-KW"/>
</dbReference>
<dbReference type="EC" id="2.7.11.1" evidence="1"/>
<dbReference type="GO" id="GO:0004674">
    <property type="term" value="F:protein serine/threonine kinase activity"/>
    <property type="evidence" value="ECO:0007669"/>
    <property type="project" value="UniProtKB-KW"/>
</dbReference>
<dbReference type="Gene3D" id="1.10.510.10">
    <property type="entry name" value="Transferase(Phosphotransferase) domain 1"/>
    <property type="match status" value="1"/>
</dbReference>
<keyword evidence="2 12" id="KW-0723">Serine/threonine-protein kinase</keyword>
<evidence type="ECO:0000256" key="1">
    <source>
        <dbReference type="ARBA" id="ARBA00012513"/>
    </source>
</evidence>
<evidence type="ECO:0000256" key="3">
    <source>
        <dbReference type="ARBA" id="ARBA00022679"/>
    </source>
</evidence>
<dbReference type="Gene3D" id="3.30.200.20">
    <property type="entry name" value="Phosphorylase Kinase, domain 1"/>
    <property type="match status" value="1"/>
</dbReference>
<evidence type="ECO:0000313" key="12">
    <source>
        <dbReference type="EMBL" id="HJB28235.1"/>
    </source>
</evidence>
<dbReference type="InterPro" id="IPR000719">
    <property type="entry name" value="Prot_kinase_dom"/>
</dbReference>
<dbReference type="PANTHER" id="PTHR24363">
    <property type="entry name" value="SERINE/THREONINE PROTEIN KINASE"/>
    <property type="match status" value="1"/>
</dbReference>
<proteinExistence type="predicted"/>
<evidence type="ECO:0000256" key="8">
    <source>
        <dbReference type="ARBA" id="ARBA00048679"/>
    </source>
</evidence>
<protein>
    <recommendedName>
        <fullName evidence="1">non-specific serine/threonine protein kinase</fullName>
        <ecNumber evidence="1">2.7.11.1</ecNumber>
    </recommendedName>
</protein>
<keyword evidence="3" id="KW-0808">Transferase</keyword>
<feature type="coiled-coil region" evidence="9">
    <location>
        <begin position="300"/>
        <end position="327"/>
    </location>
</feature>
<evidence type="ECO:0000256" key="6">
    <source>
        <dbReference type="ARBA" id="ARBA00022840"/>
    </source>
</evidence>
<evidence type="ECO:0000256" key="4">
    <source>
        <dbReference type="ARBA" id="ARBA00022741"/>
    </source>
</evidence>
<evidence type="ECO:0000313" key="13">
    <source>
        <dbReference type="Proteomes" id="UP000823842"/>
    </source>
</evidence>
<sequence length="423" mass="49666">MKVIKINSLTGIILKGRYCVLEQINKGGEGSLYLARDLELGTMWAVKEIPLSKRREAKLLRLLEHPSLPKMVDYAEKEDACYLVMEYIKGKSLEEERKERKGFSLKEVIEAGLFLCDVLEYLHTRKPPVFYGDLKPGNIMRSAEGKLYLVDLGSAVFGYNERVQVCHGTRGYAAPEQYQGKIGAQSDIYALGKTLQVLCGNRLYGYIAAYPAFGRLLWKCSQKTISRRYKEMPQVKKALEKVKESKERMKLSLGILLTVLCCFLLFFYFRPKQEEQIDFTERLSEVTSLYYAPPFLEGEKEERKKICRGAEEKLQEILEEYPQEEARRRVLLLLALNAELWGREDLAVFYYEQLRVYHWEYKEIYGEYGIYLWRAGEREKSRELWEEYREKEKQGLLLGIETKNTKTWTEFMREENAKHEKEK</sequence>
<keyword evidence="4" id="KW-0547">Nucleotide-binding</keyword>
<keyword evidence="10" id="KW-1133">Transmembrane helix</keyword>
<keyword evidence="5 12" id="KW-0418">Kinase</keyword>
<dbReference type="SMART" id="SM00220">
    <property type="entry name" value="S_TKc"/>
    <property type="match status" value="1"/>
</dbReference>
<keyword evidence="10" id="KW-0472">Membrane</keyword>
<dbReference type="InterPro" id="IPR011009">
    <property type="entry name" value="Kinase-like_dom_sf"/>
</dbReference>
<feature type="transmembrane region" description="Helical" evidence="10">
    <location>
        <begin position="251"/>
        <end position="269"/>
    </location>
</feature>
<dbReference type="CDD" id="cd14014">
    <property type="entry name" value="STKc_PknB_like"/>
    <property type="match status" value="1"/>
</dbReference>
<keyword evidence="9" id="KW-0175">Coiled coil</keyword>
<dbReference type="PANTHER" id="PTHR24363:SF0">
    <property type="entry name" value="SERINE_THREONINE KINASE LIKE DOMAIN CONTAINING 1"/>
    <property type="match status" value="1"/>
</dbReference>
<keyword evidence="6" id="KW-0067">ATP-binding</keyword>
<reference evidence="12" key="1">
    <citation type="journal article" date="2021" name="PeerJ">
        <title>Extensive microbial diversity within the chicken gut microbiome revealed by metagenomics and culture.</title>
        <authorList>
            <person name="Gilroy R."/>
            <person name="Ravi A."/>
            <person name="Getino M."/>
            <person name="Pursley I."/>
            <person name="Horton D.L."/>
            <person name="Alikhan N.F."/>
            <person name="Baker D."/>
            <person name="Gharbi K."/>
            <person name="Hall N."/>
            <person name="Watson M."/>
            <person name="Adriaenssens E.M."/>
            <person name="Foster-Nyarko E."/>
            <person name="Jarju S."/>
            <person name="Secka A."/>
            <person name="Antonio M."/>
            <person name="Oren A."/>
            <person name="Chaudhuri R.R."/>
            <person name="La Ragione R."/>
            <person name="Hildebrand F."/>
            <person name="Pallen M.J."/>
        </authorList>
    </citation>
    <scope>NUCLEOTIDE SEQUENCE</scope>
    <source>
        <strain evidence="12">ChiSjej1B19-5720</strain>
    </source>
</reference>
<accession>A0A9D2LS33</accession>
<dbReference type="AlphaFoldDB" id="A0A9D2LS33"/>
<dbReference type="Pfam" id="PF00069">
    <property type="entry name" value="Pkinase"/>
    <property type="match status" value="1"/>
</dbReference>
<dbReference type="Proteomes" id="UP000823842">
    <property type="component" value="Unassembled WGS sequence"/>
</dbReference>
<keyword evidence="10" id="KW-0812">Transmembrane</keyword>
<evidence type="ECO:0000256" key="7">
    <source>
        <dbReference type="ARBA" id="ARBA00047899"/>
    </source>
</evidence>
<evidence type="ECO:0000256" key="9">
    <source>
        <dbReference type="SAM" id="Coils"/>
    </source>
</evidence>
<organism evidence="12 13">
    <name type="scientific">Candidatus Blautia faecavium</name>
    <dbReference type="NCBI Taxonomy" id="2838487"/>
    <lineage>
        <taxon>Bacteria</taxon>
        <taxon>Bacillati</taxon>
        <taxon>Bacillota</taxon>
        <taxon>Clostridia</taxon>
        <taxon>Lachnospirales</taxon>
        <taxon>Lachnospiraceae</taxon>
        <taxon>Blautia</taxon>
    </lineage>
</organism>
<name>A0A9D2LS33_9FIRM</name>
<dbReference type="PROSITE" id="PS50011">
    <property type="entry name" value="PROTEIN_KINASE_DOM"/>
    <property type="match status" value="1"/>
</dbReference>
<feature type="domain" description="Protein kinase" evidence="11">
    <location>
        <begin position="18"/>
        <end position="342"/>
    </location>
</feature>
<comment type="catalytic activity">
    <reaction evidence="8">
        <text>L-seryl-[protein] + ATP = O-phospho-L-seryl-[protein] + ADP + H(+)</text>
        <dbReference type="Rhea" id="RHEA:17989"/>
        <dbReference type="Rhea" id="RHEA-COMP:9863"/>
        <dbReference type="Rhea" id="RHEA-COMP:11604"/>
        <dbReference type="ChEBI" id="CHEBI:15378"/>
        <dbReference type="ChEBI" id="CHEBI:29999"/>
        <dbReference type="ChEBI" id="CHEBI:30616"/>
        <dbReference type="ChEBI" id="CHEBI:83421"/>
        <dbReference type="ChEBI" id="CHEBI:456216"/>
        <dbReference type="EC" id="2.7.11.1"/>
    </reaction>
</comment>
<evidence type="ECO:0000256" key="10">
    <source>
        <dbReference type="SAM" id="Phobius"/>
    </source>
</evidence>
<comment type="catalytic activity">
    <reaction evidence="7">
        <text>L-threonyl-[protein] + ATP = O-phospho-L-threonyl-[protein] + ADP + H(+)</text>
        <dbReference type="Rhea" id="RHEA:46608"/>
        <dbReference type="Rhea" id="RHEA-COMP:11060"/>
        <dbReference type="Rhea" id="RHEA-COMP:11605"/>
        <dbReference type="ChEBI" id="CHEBI:15378"/>
        <dbReference type="ChEBI" id="CHEBI:30013"/>
        <dbReference type="ChEBI" id="CHEBI:30616"/>
        <dbReference type="ChEBI" id="CHEBI:61977"/>
        <dbReference type="ChEBI" id="CHEBI:456216"/>
        <dbReference type="EC" id="2.7.11.1"/>
    </reaction>
</comment>
<comment type="caution">
    <text evidence="12">The sequence shown here is derived from an EMBL/GenBank/DDBJ whole genome shotgun (WGS) entry which is preliminary data.</text>
</comment>